<sequence length="64" mass="7674">MFLVEVPIQVPIRELRTREIEDRQVAAVMFLDITDKACPRSLLSICRWLEYFFLPLFSQFQLKI</sequence>
<organism evidence="1 2">
    <name type="scientific">Rhododendron griersonianum</name>
    <dbReference type="NCBI Taxonomy" id="479676"/>
    <lineage>
        <taxon>Eukaryota</taxon>
        <taxon>Viridiplantae</taxon>
        <taxon>Streptophyta</taxon>
        <taxon>Embryophyta</taxon>
        <taxon>Tracheophyta</taxon>
        <taxon>Spermatophyta</taxon>
        <taxon>Magnoliopsida</taxon>
        <taxon>eudicotyledons</taxon>
        <taxon>Gunneridae</taxon>
        <taxon>Pentapetalae</taxon>
        <taxon>asterids</taxon>
        <taxon>Ericales</taxon>
        <taxon>Ericaceae</taxon>
        <taxon>Ericoideae</taxon>
        <taxon>Rhodoreae</taxon>
        <taxon>Rhododendron</taxon>
    </lineage>
</organism>
<accession>A0AAV6K180</accession>
<reference evidence="1 2" key="1">
    <citation type="submission" date="2020-08" db="EMBL/GenBank/DDBJ databases">
        <title>Plant Genome Project.</title>
        <authorList>
            <person name="Zhang R.-G."/>
        </authorList>
    </citation>
    <scope>NUCLEOTIDE SEQUENCE [LARGE SCALE GENOMIC DNA]</scope>
    <source>
        <strain evidence="1">WSP0</strain>
        <tissue evidence="1">Leaf</tissue>
    </source>
</reference>
<dbReference type="Proteomes" id="UP000823749">
    <property type="component" value="Chromosome 6"/>
</dbReference>
<protein>
    <submittedName>
        <fullName evidence="1">Uncharacterized protein</fullName>
    </submittedName>
</protein>
<evidence type="ECO:0000313" key="2">
    <source>
        <dbReference type="Proteomes" id="UP000823749"/>
    </source>
</evidence>
<dbReference type="EMBL" id="JACTNZ010000006">
    <property type="protein sequence ID" value="KAG5546174.1"/>
    <property type="molecule type" value="Genomic_DNA"/>
</dbReference>
<evidence type="ECO:0000313" key="1">
    <source>
        <dbReference type="EMBL" id="KAG5546174.1"/>
    </source>
</evidence>
<dbReference type="AlphaFoldDB" id="A0AAV6K180"/>
<gene>
    <name evidence="1" type="ORF">RHGRI_018374</name>
</gene>
<name>A0AAV6K180_9ERIC</name>
<comment type="caution">
    <text evidence="1">The sequence shown here is derived from an EMBL/GenBank/DDBJ whole genome shotgun (WGS) entry which is preliminary data.</text>
</comment>
<proteinExistence type="predicted"/>
<keyword evidence="2" id="KW-1185">Reference proteome</keyword>